<sequence length="96" mass="10561">MKPKHKAQAGTFESSDIMVLIEPINDGEENSIELSSNVDKHFSQQIKNAINQVLEAYDISGVHLIAKDKGALTPTIKARVETAVKRSLDMQKGTLQ</sequence>
<evidence type="ECO:0000313" key="5">
    <source>
        <dbReference type="EMBL" id="ALO17479.1"/>
    </source>
</evidence>
<dbReference type="InterPro" id="IPR023439">
    <property type="entry name" value="Mal_deCO2ase/Cit_lyase_ACP"/>
</dbReference>
<accession>A0A0S2I5C3</accession>
<keyword evidence="5" id="KW-0456">Lyase</keyword>
<dbReference type="PIRSF" id="PIRSF002736">
    <property type="entry name" value="Citrt_lyas_gamma"/>
    <property type="match status" value="1"/>
</dbReference>
<dbReference type="RefSeq" id="WP_057954739.1">
    <property type="nucleotide sequence ID" value="NZ_CP013118.1"/>
</dbReference>
<keyword evidence="6" id="KW-1185">Reference proteome</keyword>
<dbReference type="InterPro" id="IPR006495">
    <property type="entry name" value="CitD"/>
</dbReference>
<organism evidence="5 6">
    <name type="scientific">Salinivirga cyanobacteriivorans</name>
    <dbReference type="NCBI Taxonomy" id="1307839"/>
    <lineage>
        <taxon>Bacteria</taxon>
        <taxon>Pseudomonadati</taxon>
        <taxon>Bacteroidota</taxon>
        <taxon>Bacteroidia</taxon>
        <taxon>Bacteroidales</taxon>
        <taxon>Salinivirgaceae</taxon>
        <taxon>Salinivirga</taxon>
    </lineage>
</organism>
<dbReference type="STRING" id="1307839.L21SP5_03887"/>
<comment type="subcellular location">
    <subcellularLocation>
        <location evidence="1">Cytoplasm</location>
    </subcellularLocation>
</comment>
<dbReference type="OrthoDB" id="1120942at2"/>
<gene>
    <name evidence="5" type="primary">citD</name>
    <name evidence="5" type="ORF">L21SP5_03887</name>
</gene>
<protein>
    <submittedName>
        <fullName evidence="5">Citrate lyase gamma chain</fullName>
    </submittedName>
</protein>
<dbReference type="Pfam" id="PF06857">
    <property type="entry name" value="ACP"/>
    <property type="match status" value="1"/>
</dbReference>
<dbReference type="AlphaFoldDB" id="A0A0S2I5C3"/>
<dbReference type="GO" id="GO:0005737">
    <property type="term" value="C:cytoplasm"/>
    <property type="evidence" value="ECO:0007669"/>
    <property type="project" value="UniProtKB-SubCell"/>
</dbReference>
<dbReference type="NCBIfam" id="NF009726">
    <property type="entry name" value="PRK13253.1"/>
    <property type="match status" value="1"/>
</dbReference>
<dbReference type="KEGG" id="blq:L21SP5_03887"/>
<evidence type="ECO:0000313" key="6">
    <source>
        <dbReference type="Proteomes" id="UP000064893"/>
    </source>
</evidence>
<proteinExistence type="predicted"/>
<evidence type="ECO:0000256" key="1">
    <source>
        <dbReference type="ARBA" id="ARBA00004496"/>
    </source>
</evidence>
<dbReference type="EMBL" id="CP013118">
    <property type="protein sequence ID" value="ALO17479.1"/>
    <property type="molecule type" value="Genomic_DNA"/>
</dbReference>
<keyword evidence="3 4" id="KW-0597">Phosphoprotein</keyword>
<evidence type="ECO:0000256" key="2">
    <source>
        <dbReference type="ARBA" id="ARBA00022490"/>
    </source>
</evidence>
<evidence type="ECO:0000256" key="3">
    <source>
        <dbReference type="ARBA" id="ARBA00022553"/>
    </source>
</evidence>
<feature type="modified residue" description="O-(phosphoribosyl dephospho-coenzyme A)serine" evidence="4">
    <location>
        <position position="14"/>
    </location>
</feature>
<dbReference type="Proteomes" id="UP000064893">
    <property type="component" value="Chromosome"/>
</dbReference>
<keyword evidence="2" id="KW-0963">Cytoplasm</keyword>
<dbReference type="GO" id="GO:0016829">
    <property type="term" value="F:lyase activity"/>
    <property type="evidence" value="ECO:0007669"/>
    <property type="project" value="UniProtKB-KW"/>
</dbReference>
<evidence type="ECO:0000256" key="4">
    <source>
        <dbReference type="PIRSR" id="PIRSR002736-50"/>
    </source>
</evidence>
<reference evidence="5 6" key="1">
    <citation type="submission" date="2015-11" db="EMBL/GenBank/DDBJ databases">
        <title>Description and complete genome sequence of a novel strain predominating in hypersaline microbial mats and representing a new family of the Bacteriodetes phylum.</title>
        <authorList>
            <person name="Spring S."/>
            <person name="Bunk B."/>
            <person name="Sproer C."/>
            <person name="Klenk H.-P."/>
        </authorList>
    </citation>
    <scope>NUCLEOTIDE SEQUENCE [LARGE SCALE GENOMIC DNA]</scope>
    <source>
        <strain evidence="5 6">L21-Spi-D4</strain>
    </source>
</reference>
<name>A0A0S2I5C3_9BACT</name>
<dbReference type="NCBIfam" id="TIGR01608">
    <property type="entry name" value="citD"/>
    <property type="match status" value="1"/>
</dbReference>